<gene>
    <name evidence="2" type="ORF">SAMN05216210_0191</name>
</gene>
<reference evidence="3" key="1">
    <citation type="submission" date="2016-10" db="EMBL/GenBank/DDBJ databases">
        <authorList>
            <person name="Varghese N."/>
            <person name="Submissions S."/>
        </authorList>
    </citation>
    <scope>NUCLEOTIDE SEQUENCE [LARGE SCALE GENOMIC DNA]</scope>
    <source>
        <strain evidence="3">CECT 8338</strain>
    </source>
</reference>
<dbReference type="STRING" id="1434072.SAMN05216210_0191"/>
<keyword evidence="1" id="KW-0732">Signal</keyword>
<keyword evidence="3" id="KW-1185">Reference proteome</keyword>
<dbReference type="EMBL" id="LT629787">
    <property type="protein sequence ID" value="SDT88668.1"/>
    <property type="molecule type" value="Genomic_DNA"/>
</dbReference>
<dbReference type="AlphaFoldDB" id="A0A1H2E1T6"/>
<feature type="chain" id="PRO_5009272643" evidence="1">
    <location>
        <begin position="30"/>
        <end position="205"/>
    </location>
</feature>
<dbReference type="RefSeq" id="WP_092383253.1">
    <property type="nucleotide sequence ID" value="NZ_LT629787.1"/>
</dbReference>
<protein>
    <submittedName>
        <fullName evidence="2">Uncharacterized protein</fullName>
    </submittedName>
</protein>
<dbReference type="Proteomes" id="UP000243924">
    <property type="component" value="Chromosome I"/>
</dbReference>
<evidence type="ECO:0000256" key="1">
    <source>
        <dbReference type="SAM" id="SignalP"/>
    </source>
</evidence>
<organism evidence="2 3">
    <name type="scientific">Halopseudomonas salegens</name>
    <dbReference type="NCBI Taxonomy" id="1434072"/>
    <lineage>
        <taxon>Bacteria</taxon>
        <taxon>Pseudomonadati</taxon>
        <taxon>Pseudomonadota</taxon>
        <taxon>Gammaproteobacteria</taxon>
        <taxon>Pseudomonadales</taxon>
        <taxon>Pseudomonadaceae</taxon>
        <taxon>Halopseudomonas</taxon>
    </lineage>
</organism>
<feature type="signal peptide" evidence="1">
    <location>
        <begin position="1"/>
        <end position="29"/>
    </location>
</feature>
<evidence type="ECO:0000313" key="2">
    <source>
        <dbReference type="EMBL" id="SDT88668.1"/>
    </source>
</evidence>
<sequence>MIIFPRFNHQAARVLTLLVCLVAIPQAQSVEGTSPPNIVFAETNYQLAWQSNPTPGYSKHEFLPQGQELPYYHNMLLVEQLTNGMTVPQVVQSQIELVTERKQSDPVAQHRIMNNEQTGEFLLDFLLSAADSEHGTIIEWNVYRYIPQQSADGSEGVLLLGYSARAYGDEEGRSFLIELQESRPQIIQALVSLSVPEHIGTTAER</sequence>
<proteinExistence type="predicted"/>
<name>A0A1H2E1T6_9GAMM</name>
<dbReference type="OrthoDB" id="6057861at2"/>
<accession>A0A1H2E1T6</accession>
<evidence type="ECO:0000313" key="3">
    <source>
        <dbReference type="Proteomes" id="UP000243924"/>
    </source>
</evidence>